<gene>
    <name evidence="1" type="ORF">N825_03910</name>
</gene>
<keyword evidence="2" id="KW-1185">Reference proteome</keyword>
<reference evidence="1 2" key="1">
    <citation type="submission" date="2013-08" db="EMBL/GenBank/DDBJ databases">
        <title>The genome sequence of Skermanella stibiiresistens.</title>
        <authorList>
            <person name="Zhu W."/>
            <person name="Wang G."/>
        </authorList>
    </citation>
    <scope>NUCLEOTIDE SEQUENCE [LARGE SCALE GENOMIC DNA]</scope>
    <source>
        <strain evidence="1 2">SB22</strain>
    </source>
</reference>
<dbReference type="AlphaFoldDB" id="W9GW26"/>
<sequence>MPSRVFRLVGRMHGMAALARRAGYDVDLRITYESILE</sequence>
<dbReference type="EMBL" id="AVFL01000089">
    <property type="protein sequence ID" value="EWY35673.1"/>
    <property type="molecule type" value="Genomic_DNA"/>
</dbReference>
<organism evidence="1 2">
    <name type="scientific">Skermanella stibiiresistens SB22</name>
    <dbReference type="NCBI Taxonomy" id="1385369"/>
    <lineage>
        <taxon>Bacteria</taxon>
        <taxon>Pseudomonadati</taxon>
        <taxon>Pseudomonadota</taxon>
        <taxon>Alphaproteobacteria</taxon>
        <taxon>Rhodospirillales</taxon>
        <taxon>Azospirillaceae</taxon>
        <taxon>Skermanella</taxon>
    </lineage>
</organism>
<comment type="caution">
    <text evidence="1">The sequence shown here is derived from an EMBL/GenBank/DDBJ whole genome shotgun (WGS) entry which is preliminary data.</text>
</comment>
<evidence type="ECO:0000313" key="2">
    <source>
        <dbReference type="Proteomes" id="UP000019486"/>
    </source>
</evidence>
<protein>
    <submittedName>
        <fullName evidence="1">Uncharacterized protein</fullName>
    </submittedName>
</protein>
<evidence type="ECO:0000313" key="1">
    <source>
        <dbReference type="EMBL" id="EWY35673.1"/>
    </source>
</evidence>
<proteinExistence type="predicted"/>
<dbReference type="Proteomes" id="UP000019486">
    <property type="component" value="Unassembled WGS sequence"/>
</dbReference>
<name>W9GW26_9PROT</name>
<accession>W9GW26</accession>